<accession>A0A9D7E5B6</accession>
<evidence type="ECO:0000256" key="5">
    <source>
        <dbReference type="SAM" id="Phobius"/>
    </source>
</evidence>
<dbReference type="PANTHER" id="PTHR36985:SF1">
    <property type="entry name" value="TRANSLOCATION AND ASSEMBLY MODULE SUBUNIT TAMB"/>
    <property type="match status" value="1"/>
</dbReference>
<sequence length="1339" mass="140636">MQEPASQSSGETPVLPRRKRARWVTLLAGGGLAIGLLLLALLWLLASQSGLATLAALAGRLAGDALVIEGAEGRLIGPLHLGRLAFHGADTHFEAHDIAFDWQFEASPDRRLVVPQIELSALDLANRPSDAPASVPTDLTLPLAVRIDRLQIHKLRILGWAPQSAAPPPSLFEIDDISAGLTSDGRHHVLSDARLTTPFGALSGTATLDGAKPFTLDATLRADGQLDSKTYAVEATALGPLEALAVSAKATGWNLSGEADLAITPFAAVPLRQARLRIGDIDPAAFSPGAPHAAMRLVADLVPRIGEGGAPKSIDQWVLGGPIEIVNREPGPFDRKALPFARLAANALWQQGRLALDDLVLVSAGREPGRLAGTATLDTGADPTVRLQLEVSAVDPREWVSTLKPARLAGEIAAVADVAEQTLQAHLRESGGRTIVRAGPPWRADVSLRHGDGVIEFSRLRLAAGDAMLDAAGRLQLVDAQSFDLKGKLSRFDPSIYADVPRARLTADIAASGVLEPQARADVSFDLHDSQLATPEGMRALAGKGELQLEPGRLARADVALDLAGNRLTATGTFGRAGDTLKFVVDARKLDSLGMGLAGRVEASGQVGGTIALPSGEIKASAAALRLRDALLIDSATLTAQLRDGLDGRFEGSLGADGLRKAAGQAAVVEHLALTLAGTRGDHKLQGSAKFGGDDTLDLVAQGALLDGPAWAGTVERFALSAGHRRLVLATPAPLAASAAQVALGPAEFRTATGQLRLGEARWSPEGWSTRGELSGLQVGFALDEQQRATAKGRTLTLGGKWDLRGGAHLDGTMDLFREAGDLTLEGDTPVSLGLRQLELKLVAQQDRVDARLDATGEKLGQLNARAALALERDGQLWKIARNAPLEGDARFAMPSIAWVGPLVGPNLQLAGAVGGNFTLGGSLARPDARGSVRVAGINLALVEHGLRLSDGEIEIDLTQDRAKLTRFDFRADPRVRPRDLRVGYAELADRPGRLTGSGEIELANGKGSIVLKADRLAVLQRADRWLVMSGEARLGTAWDALALSGKLRADAGYFEFAATPPPTLGDDVVVIGREPKAARPFKLDIDLEVDLGRRLFFKGRGLDARLAGNVRLRADNRSPLRATGSIRTGDGTYDAYGQNLSIERGIINFQGPIEAAGLNVRALRTGLPVEAGVEITGTVLAPRVRLVSDPPVPDAEKLSWIVLGRGQEHSGGTDSALLLSAASAILGDKSGGISRQLAQSLGFDQFTVTSGDINGGGSRLPGSTVAGSTSSSRDANLTSQIVSVGKRLSADAFLSYEQSLAGAASVVKLTYNLSRRLSVIGRAGTDNSVDLLYSISFR</sequence>
<comment type="subcellular location">
    <subcellularLocation>
        <location evidence="1">Membrane</location>
        <topology evidence="1">Single-pass membrane protein</topology>
    </subcellularLocation>
</comment>
<evidence type="ECO:0000256" key="1">
    <source>
        <dbReference type="ARBA" id="ARBA00004167"/>
    </source>
</evidence>
<dbReference type="InterPro" id="IPR007452">
    <property type="entry name" value="TamB_C"/>
</dbReference>
<evidence type="ECO:0000256" key="4">
    <source>
        <dbReference type="ARBA" id="ARBA00023136"/>
    </source>
</evidence>
<evidence type="ECO:0000259" key="6">
    <source>
        <dbReference type="Pfam" id="PF04357"/>
    </source>
</evidence>
<protein>
    <submittedName>
        <fullName evidence="7">Translocation/assembly module TamB domain-containing protein</fullName>
    </submittedName>
</protein>
<reference evidence="7" key="1">
    <citation type="submission" date="2020-10" db="EMBL/GenBank/DDBJ databases">
        <title>Connecting structure to function with the recovery of over 1000 high-quality activated sludge metagenome-assembled genomes encoding full-length rRNA genes using long-read sequencing.</title>
        <authorList>
            <person name="Singleton C.M."/>
            <person name="Petriglieri F."/>
            <person name="Kristensen J.M."/>
            <person name="Kirkegaard R.H."/>
            <person name="Michaelsen T.Y."/>
            <person name="Andersen M.H."/>
            <person name="Karst S.M."/>
            <person name="Dueholm M.S."/>
            <person name="Nielsen P.H."/>
            <person name="Albertsen M."/>
        </authorList>
    </citation>
    <scope>NUCLEOTIDE SEQUENCE</scope>
    <source>
        <strain evidence="7">Bjer_18-Q3-R1-45_BAT3C.347</strain>
    </source>
</reference>
<organism evidence="7 8">
    <name type="scientific">Candidatus Methylophosphatis roskildensis</name>
    <dbReference type="NCBI Taxonomy" id="2899263"/>
    <lineage>
        <taxon>Bacteria</taxon>
        <taxon>Pseudomonadati</taxon>
        <taxon>Pseudomonadota</taxon>
        <taxon>Betaproteobacteria</taxon>
        <taxon>Nitrosomonadales</taxon>
        <taxon>Sterolibacteriaceae</taxon>
        <taxon>Candidatus Methylophosphatis</taxon>
    </lineage>
</organism>
<evidence type="ECO:0000256" key="3">
    <source>
        <dbReference type="ARBA" id="ARBA00022989"/>
    </source>
</evidence>
<keyword evidence="4 5" id="KW-0472">Membrane</keyword>
<keyword evidence="3 5" id="KW-1133">Transmembrane helix</keyword>
<dbReference type="EMBL" id="JADJEV010000004">
    <property type="protein sequence ID" value="MBK6974073.1"/>
    <property type="molecule type" value="Genomic_DNA"/>
</dbReference>
<evidence type="ECO:0000256" key="2">
    <source>
        <dbReference type="ARBA" id="ARBA00022692"/>
    </source>
</evidence>
<evidence type="ECO:0000313" key="7">
    <source>
        <dbReference type="EMBL" id="MBK6974073.1"/>
    </source>
</evidence>
<dbReference type="GO" id="GO:0097347">
    <property type="term" value="C:TAM protein secretion complex"/>
    <property type="evidence" value="ECO:0007669"/>
    <property type="project" value="TreeGrafter"/>
</dbReference>
<dbReference type="GO" id="GO:0005886">
    <property type="term" value="C:plasma membrane"/>
    <property type="evidence" value="ECO:0007669"/>
    <property type="project" value="InterPro"/>
</dbReference>
<dbReference type="Proteomes" id="UP000807785">
    <property type="component" value="Unassembled WGS sequence"/>
</dbReference>
<proteinExistence type="predicted"/>
<dbReference type="Pfam" id="PF04357">
    <property type="entry name" value="TamB"/>
    <property type="match status" value="1"/>
</dbReference>
<evidence type="ECO:0000313" key="8">
    <source>
        <dbReference type="Proteomes" id="UP000807785"/>
    </source>
</evidence>
<comment type="caution">
    <text evidence="7">The sequence shown here is derived from an EMBL/GenBank/DDBJ whole genome shotgun (WGS) entry which is preliminary data.</text>
</comment>
<feature type="transmembrane region" description="Helical" evidence="5">
    <location>
        <begin position="23"/>
        <end position="46"/>
    </location>
</feature>
<keyword evidence="2 5" id="KW-0812">Transmembrane</keyword>
<name>A0A9D7E5B6_9PROT</name>
<feature type="domain" description="Translocation and assembly module TamB C-terminal" evidence="6">
    <location>
        <begin position="993"/>
        <end position="1338"/>
    </location>
</feature>
<dbReference type="GO" id="GO:0009306">
    <property type="term" value="P:protein secretion"/>
    <property type="evidence" value="ECO:0007669"/>
    <property type="project" value="InterPro"/>
</dbReference>
<gene>
    <name evidence="7" type="ORF">IPH26_14425</name>
</gene>
<dbReference type="PANTHER" id="PTHR36985">
    <property type="entry name" value="TRANSLOCATION AND ASSEMBLY MODULE SUBUNIT TAMB"/>
    <property type="match status" value="1"/>
</dbReference>